<feature type="active site" description="Proton acceptor" evidence="8">
    <location>
        <position position="203"/>
    </location>
</feature>
<protein>
    <recommendedName>
        <fullName evidence="3 8">Diaminopimelate epimerase</fullName>
        <shortName evidence="8">DAP epimerase</shortName>
        <ecNumber evidence="3 8">5.1.1.7</ecNumber>
    </recommendedName>
    <alternativeName>
        <fullName evidence="8">PLP-independent amino acid racemase</fullName>
    </alternativeName>
</protein>
<dbReference type="AlphaFoldDB" id="A0A971M3M4"/>
<name>A0A971M3M4_9BACT</name>
<evidence type="ECO:0000313" key="10">
    <source>
        <dbReference type="EMBL" id="NLW34926.1"/>
    </source>
</evidence>
<keyword evidence="4 8" id="KW-0028">Amino-acid biosynthesis</keyword>
<comment type="caution">
    <text evidence="10">The sequence shown here is derived from an EMBL/GenBank/DDBJ whole genome shotgun (WGS) entry which is preliminary data.</text>
</comment>
<reference evidence="10" key="2">
    <citation type="submission" date="2020-01" db="EMBL/GenBank/DDBJ databases">
        <authorList>
            <person name="Campanaro S."/>
        </authorList>
    </citation>
    <scope>NUCLEOTIDE SEQUENCE</scope>
    <source>
        <strain evidence="10">AS06rmzACSIP_7</strain>
    </source>
</reference>
<feature type="binding site" evidence="8">
    <location>
        <begin position="71"/>
        <end position="72"/>
    </location>
    <ligand>
        <name>substrate</name>
    </ligand>
</feature>
<accession>A0A971M3M4</accession>
<dbReference type="Proteomes" id="UP000777265">
    <property type="component" value="Unassembled WGS sequence"/>
</dbReference>
<dbReference type="InterPro" id="IPR018510">
    <property type="entry name" value="DAP_epimerase_AS"/>
</dbReference>
<dbReference type="EC" id="5.1.1.7" evidence="3 8"/>
<feature type="active site" evidence="9">
    <location>
        <position position="70"/>
    </location>
</feature>
<dbReference type="GO" id="GO:0008837">
    <property type="term" value="F:diaminopimelate epimerase activity"/>
    <property type="evidence" value="ECO:0007669"/>
    <property type="project" value="UniProtKB-UniRule"/>
</dbReference>
<proteinExistence type="inferred from homology"/>
<evidence type="ECO:0000256" key="3">
    <source>
        <dbReference type="ARBA" id="ARBA00013080"/>
    </source>
</evidence>
<comment type="caution">
    <text evidence="8">Lacks conserved residue(s) required for the propagation of feature annotation.</text>
</comment>
<feature type="binding site" evidence="8">
    <location>
        <position position="6"/>
    </location>
    <ligand>
        <name>substrate</name>
    </ligand>
</feature>
<gene>
    <name evidence="8" type="primary">dapF</name>
    <name evidence="10" type="ORF">GXY80_05505</name>
</gene>
<evidence type="ECO:0000256" key="9">
    <source>
        <dbReference type="PROSITE-ProRule" id="PRU10125"/>
    </source>
</evidence>
<comment type="catalytic activity">
    <reaction evidence="7 8">
        <text>(2S,6S)-2,6-diaminopimelate = meso-2,6-diaminopimelate</text>
        <dbReference type="Rhea" id="RHEA:15393"/>
        <dbReference type="ChEBI" id="CHEBI:57609"/>
        <dbReference type="ChEBI" id="CHEBI:57791"/>
        <dbReference type="EC" id="5.1.1.7"/>
    </reaction>
</comment>
<dbReference type="NCBIfam" id="TIGR00652">
    <property type="entry name" value="DapF"/>
    <property type="match status" value="1"/>
</dbReference>
<dbReference type="GO" id="GO:0005829">
    <property type="term" value="C:cytosol"/>
    <property type="evidence" value="ECO:0007669"/>
    <property type="project" value="TreeGrafter"/>
</dbReference>
<dbReference type="PANTHER" id="PTHR31689">
    <property type="entry name" value="DIAMINOPIMELATE EPIMERASE, CHLOROPLASTIC"/>
    <property type="match status" value="1"/>
</dbReference>
<keyword evidence="5 8" id="KW-0457">Lysine biosynthesis</keyword>
<dbReference type="InterPro" id="IPR001653">
    <property type="entry name" value="DAP_epimerase_DapF"/>
</dbReference>
<dbReference type="GO" id="GO:0009089">
    <property type="term" value="P:lysine biosynthetic process via diaminopimelate"/>
    <property type="evidence" value="ECO:0007669"/>
    <property type="project" value="UniProtKB-UniRule"/>
</dbReference>
<evidence type="ECO:0000256" key="6">
    <source>
        <dbReference type="ARBA" id="ARBA00023235"/>
    </source>
</evidence>
<evidence type="ECO:0000256" key="1">
    <source>
        <dbReference type="ARBA" id="ARBA00005196"/>
    </source>
</evidence>
<dbReference type="SUPFAM" id="SSF54506">
    <property type="entry name" value="Diaminopimelate epimerase-like"/>
    <property type="match status" value="2"/>
</dbReference>
<dbReference type="PANTHER" id="PTHR31689:SF0">
    <property type="entry name" value="DIAMINOPIMELATE EPIMERASE"/>
    <property type="match status" value="1"/>
</dbReference>
<comment type="function">
    <text evidence="8">Catalyzes the stereoinversion of LL-2,6-diaminopimelate (L,L-DAP) to meso-diaminopimelate (meso-DAP), a precursor of L-lysine and an essential component of the bacterial peptidoglycan.</text>
</comment>
<keyword evidence="6 8" id="KW-0413">Isomerase</keyword>
<evidence type="ECO:0000256" key="4">
    <source>
        <dbReference type="ARBA" id="ARBA00022605"/>
    </source>
</evidence>
<keyword evidence="8" id="KW-0963">Cytoplasm</keyword>
<comment type="pathway">
    <text evidence="1 8">Amino-acid biosynthesis; L-lysine biosynthesis via DAP pathway; DL-2,6-diaminopimelate from LL-2,6-diaminopimelate: step 1/1.</text>
</comment>
<dbReference type="Gene3D" id="3.10.310.10">
    <property type="entry name" value="Diaminopimelate Epimerase, Chain A, domain 1"/>
    <property type="match status" value="2"/>
</dbReference>
<feature type="binding site" evidence="8">
    <location>
        <position position="61"/>
    </location>
    <ligand>
        <name>substrate</name>
    </ligand>
</feature>
<organism evidence="10 11">
    <name type="scientific">Syntrophorhabdus aromaticivorans</name>
    <dbReference type="NCBI Taxonomy" id="328301"/>
    <lineage>
        <taxon>Bacteria</taxon>
        <taxon>Pseudomonadati</taxon>
        <taxon>Thermodesulfobacteriota</taxon>
        <taxon>Syntrophorhabdia</taxon>
        <taxon>Syntrophorhabdales</taxon>
        <taxon>Syntrophorhabdaceae</taxon>
        <taxon>Syntrophorhabdus</taxon>
    </lineage>
</organism>
<feature type="binding site" evidence="8">
    <location>
        <position position="175"/>
    </location>
    <ligand>
        <name>substrate</name>
    </ligand>
</feature>
<feature type="active site" description="Proton donor" evidence="8">
    <location>
        <position position="70"/>
    </location>
</feature>
<comment type="subcellular location">
    <subcellularLocation>
        <location evidence="8">Cytoplasm</location>
    </subcellularLocation>
</comment>
<sequence length="262" mass="29040">MSASGNDFIVIDNRNGKVYDIFKDLNRFIVKICTRRHSVGADGLILIEKSTNHDFRWRFFNADSSEAEMCGNGGRCAARFAFVNGIAPERMTFETLAGVIKAEIEGRRVKLQLTDPIDLRLDYPVGLEDKEIFLSSVNTGVPHAVLLVDDVDYMPVEELGRLVRYHKAFGAKGTNVDFAQIIDRQNVKIRTYERGVEGETYACGTGAVATGVILKEKGLLESPVNIVTKGGETLKVYVNDEVYLEGDARIIFAGKLNEEALV</sequence>
<evidence type="ECO:0000256" key="8">
    <source>
        <dbReference type="HAMAP-Rule" id="MF_00197"/>
    </source>
</evidence>
<feature type="site" description="Could be important to modulate the pK values of the two catalytic cysteine residues" evidence="8">
    <location>
        <position position="143"/>
    </location>
</feature>
<feature type="binding site" evidence="8">
    <location>
        <begin position="193"/>
        <end position="194"/>
    </location>
    <ligand>
        <name>substrate</name>
    </ligand>
</feature>
<comment type="subunit">
    <text evidence="8">Homodimer.</text>
</comment>
<evidence type="ECO:0000256" key="7">
    <source>
        <dbReference type="ARBA" id="ARBA00051712"/>
    </source>
</evidence>
<evidence type="ECO:0000313" key="11">
    <source>
        <dbReference type="Proteomes" id="UP000777265"/>
    </source>
</evidence>
<dbReference type="HAMAP" id="MF_00197">
    <property type="entry name" value="DAP_epimerase"/>
    <property type="match status" value="1"/>
</dbReference>
<dbReference type="EMBL" id="JAAYEE010000095">
    <property type="protein sequence ID" value="NLW34926.1"/>
    <property type="molecule type" value="Genomic_DNA"/>
</dbReference>
<dbReference type="PROSITE" id="PS01326">
    <property type="entry name" value="DAP_EPIMERASE"/>
    <property type="match status" value="1"/>
</dbReference>
<dbReference type="Pfam" id="PF01678">
    <property type="entry name" value="DAP_epimerase"/>
    <property type="match status" value="2"/>
</dbReference>
<reference evidence="10" key="1">
    <citation type="journal article" date="2020" name="Biotechnol. Biofuels">
        <title>New insights from the biogas microbiome by comprehensive genome-resolved metagenomics of nearly 1600 species originating from multiple anaerobic digesters.</title>
        <authorList>
            <person name="Campanaro S."/>
            <person name="Treu L."/>
            <person name="Rodriguez-R L.M."/>
            <person name="Kovalovszki A."/>
            <person name="Ziels R.M."/>
            <person name="Maus I."/>
            <person name="Zhu X."/>
            <person name="Kougias P.G."/>
            <person name="Basile A."/>
            <person name="Luo G."/>
            <person name="Schluter A."/>
            <person name="Konstantinidis K.T."/>
            <person name="Angelidaki I."/>
        </authorList>
    </citation>
    <scope>NUCLEOTIDE SEQUENCE</scope>
    <source>
        <strain evidence="10">AS06rmzACSIP_7</strain>
    </source>
</reference>
<feature type="binding site" evidence="8">
    <location>
        <begin position="204"/>
        <end position="205"/>
    </location>
    <ligand>
        <name>substrate</name>
    </ligand>
</feature>
<evidence type="ECO:0000256" key="5">
    <source>
        <dbReference type="ARBA" id="ARBA00023154"/>
    </source>
</evidence>
<feature type="site" description="Could be important to modulate the pK values of the two catalytic cysteine residues" evidence="8">
    <location>
        <position position="193"/>
    </location>
</feature>
<comment type="similarity">
    <text evidence="2 8">Belongs to the diaminopimelate epimerase family.</text>
</comment>
<evidence type="ECO:0000256" key="2">
    <source>
        <dbReference type="ARBA" id="ARBA00010219"/>
    </source>
</evidence>